<comment type="caution">
    <text evidence="2">The sequence shown here is derived from an EMBL/GenBank/DDBJ whole genome shotgun (WGS) entry which is preliminary data.</text>
</comment>
<sequence length="286" mass="31029">MSGLANWVMKKRLNAIIGVMVFNLIPMMFWLAAAILGLVMLRKGVKEGIPVFAWGCLPALVLWVIQGDATALMVLIDVALLSYLLRVTMSWSWVLLIGSFLAVISSLLQPLLMTDILNLAVTLVQSVLTSEGVEAPEKSVIFNQAVVAISIFQVVFAIASLFLARKWQSGLYNPGGLRAEFHRLRLPVAFSLILGVMVLIGESLGGSFAILSQAAVPALVLPGLALIHGILAKKRIGNVGLIAFYLVGFFVLNVYFMNILVALCVIDSFVNIRERIQDKASNSSDS</sequence>
<feature type="transmembrane region" description="Helical" evidence="1">
    <location>
        <begin position="71"/>
        <end position="87"/>
    </location>
</feature>
<feature type="transmembrane region" description="Helical" evidence="1">
    <location>
        <begin position="207"/>
        <end position="227"/>
    </location>
</feature>
<keyword evidence="1" id="KW-0472">Membrane</keyword>
<dbReference type="RefSeq" id="WP_199466986.1">
    <property type="nucleotide sequence ID" value="NZ_JAEMNX010000002.1"/>
</dbReference>
<gene>
    <name evidence="2" type="ORF">I8J31_03920</name>
</gene>
<feature type="transmembrane region" description="Helical" evidence="1">
    <location>
        <begin position="239"/>
        <end position="263"/>
    </location>
</feature>
<dbReference type="AlphaFoldDB" id="A0A934JR31"/>
<dbReference type="EMBL" id="JAEMNX010000002">
    <property type="protein sequence ID" value="MBJ7536822.1"/>
    <property type="molecule type" value="Genomic_DNA"/>
</dbReference>
<feature type="transmembrane region" description="Helical" evidence="1">
    <location>
        <begin position="184"/>
        <end position="201"/>
    </location>
</feature>
<evidence type="ECO:0000256" key="1">
    <source>
        <dbReference type="SAM" id="Phobius"/>
    </source>
</evidence>
<dbReference type="Proteomes" id="UP000628710">
    <property type="component" value="Unassembled WGS sequence"/>
</dbReference>
<feature type="transmembrane region" description="Helical" evidence="1">
    <location>
        <begin position="15"/>
        <end position="41"/>
    </location>
</feature>
<accession>A0A934JR31</accession>
<organism evidence="2 3">
    <name type="scientific">Marinomonas transparens</name>
    <dbReference type="NCBI Taxonomy" id="2795388"/>
    <lineage>
        <taxon>Bacteria</taxon>
        <taxon>Pseudomonadati</taxon>
        <taxon>Pseudomonadota</taxon>
        <taxon>Gammaproteobacteria</taxon>
        <taxon>Oceanospirillales</taxon>
        <taxon>Oceanospirillaceae</taxon>
        <taxon>Marinomonas</taxon>
    </lineage>
</organism>
<proteinExistence type="predicted"/>
<keyword evidence="1" id="KW-0812">Transmembrane</keyword>
<evidence type="ECO:0008006" key="4">
    <source>
        <dbReference type="Google" id="ProtNLM"/>
    </source>
</evidence>
<evidence type="ECO:0000313" key="2">
    <source>
        <dbReference type="EMBL" id="MBJ7536822.1"/>
    </source>
</evidence>
<feature type="transmembrane region" description="Helical" evidence="1">
    <location>
        <begin position="94"/>
        <end position="121"/>
    </location>
</feature>
<keyword evidence="1" id="KW-1133">Transmembrane helix</keyword>
<feature type="transmembrane region" description="Helical" evidence="1">
    <location>
        <begin position="141"/>
        <end position="163"/>
    </location>
</feature>
<reference evidence="2" key="1">
    <citation type="submission" date="2020-12" db="EMBL/GenBank/DDBJ databases">
        <title>Marinomonas arctica sp. nov., a psychrotolerant bacterium isolated from the Arctic.</title>
        <authorList>
            <person name="Zhang Y."/>
        </authorList>
    </citation>
    <scope>NUCLEOTIDE SEQUENCE</scope>
    <source>
        <strain evidence="2">C1424</strain>
    </source>
</reference>
<name>A0A934JR31_9GAMM</name>
<protein>
    <recommendedName>
        <fullName evidence="4">DUF2232 domain-containing protein</fullName>
    </recommendedName>
</protein>
<keyword evidence="3" id="KW-1185">Reference proteome</keyword>
<evidence type="ECO:0000313" key="3">
    <source>
        <dbReference type="Proteomes" id="UP000628710"/>
    </source>
</evidence>